<name>A0A2T3QNS9_PHODM</name>
<keyword evidence="3" id="KW-0238">DNA-binding</keyword>
<organism evidence="5 6">
    <name type="scientific">Photobacterium damselae</name>
    <dbReference type="NCBI Taxonomy" id="38293"/>
    <lineage>
        <taxon>Bacteria</taxon>
        <taxon>Pseudomonadati</taxon>
        <taxon>Pseudomonadota</taxon>
        <taxon>Gammaproteobacteria</taxon>
        <taxon>Vibrionales</taxon>
        <taxon>Vibrionaceae</taxon>
        <taxon>Photobacterium</taxon>
    </lineage>
</organism>
<dbReference type="Gene3D" id="1.10.10.10">
    <property type="entry name" value="Winged helix-like DNA-binding domain superfamily/Winged helix DNA-binding domain"/>
    <property type="match status" value="1"/>
</dbReference>
<dbReference type="GO" id="GO:0003700">
    <property type="term" value="F:DNA-binding transcription factor activity"/>
    <property type="evidence" value="ECO:0007669"/>
    <property type="project" value="InterPro"/>
</dbReference>
<dbReference type="SUPFAM" id="SSF46785">
    <property type="entry name" value="Winged helix' DNA-binding domain"/>
    <property type="match status" value="1"/>
</dbReference>
<dbReference type="SUPFAM" id="SSF53850">
    <property type="entry name" value="Periplasmic binding protein-like II"/>
    <property type="match status" value="1"/>
</dbReference>
<gene>
    <name evidence="5" type="primary">leuO_2</name>
    <name evidence="5" type="ORF">NCTC11647_01661</name>
</gene>
<dbReference type="PRINTS" id="PR00039">
    <property type="entry name" value="HTHLYSR"/>
</dbReference>
<evidence type="ECO:0000256" key="2">
    <source>
        <dbReference type="ARBA" id="ARBA00023015"/>
    </source>
</evidence>
<evidence type="ECO:0000313" key="5">
    <source>
        <dbReference type="EMBL" id="SPY28570.1"/>
    </source>
</evidence>
<dbReference type="EMBL" id="UATL01000001">
    <property type="protein sequence ID" value="SPY28570.1"/>
    <property type="molecule type" value="Genomic_DNA"/>
</dbReference>
<accession>A0A2T3QNS9</accession>
<dbReference type="InterPro" id="IPR036390">
    <property type="entry name" value="WH_DNA-bd_sf"/>
</dbReference>
<evidence type="ECO:0000313" key="6">
    <source>
        <dbReference type="Proteomes" id="UP000251647"/>
    </source>
</evidence>
<dbReference type="InterPro" id="IPR005119">
    <property type="entry name" value="LysR_subst-bd"/>
</dbReference>
<dbReference type="GO" id="GO:0003677">
    <property type="term" value="F:DNA binding"/>
    <property type="evidence" value="ECO:0007669"/>
    <property type="project" value="UniProtKB-KW"/>
</dbReference>
<evidence type="ECO:0000256" key="1">
    <source>
        <dbReference type="ARBA" id="ARBA00009437"/>
    </source>
</evidence>
<dbReference type="PANTHER" id="PTHR30118:SF15">
    <property type="entry name" value="TRANSCRIPTIONAL REGULATORY PROTEIN"/>
    <property type="match status" value="1"/>
</dbReference>
<dbReference type="OrthoDB" id="6395715at2"/>
<evidence type="ECO:0000256" key="3">
    <source>
        <dbReference type="ARBA" id="ARBA00023125"/>
    </source>
</evidence>
<sequence length="307" mass="35188">MTKDLFFTLDLNLLRTFLVLSQELNTRKAAERLFVTQPAISHALQRLRNHFNDELFVKSLNGLQATPFAEELIAQLTPHLDGLSITLNASQEFHPELIERTIKIALAPQVLCAIAGRLFTKVREQAPNIDLQIVNWSMNSIDDIAKGELHFGVNYSFSNVTKEVQSRELRTVHGVIAVRDKHPIKKDTVKPQDLVDYEIASLIIPGWNTHRSHAADVMDSLGFHTKIGFRSEIPSALVDVVLQTDMYFPTSHIFPISRYKGLRTIEVDLPEEQKLQMLYSYYHKKNRNSALTQWLHRIILELLQDLE</sequence>
<protein>
    <submittedName>
        <fullName evidence="5">HTH-type transcriptional regulator LeuO</fullName>
    </submittedName>
</protein>
<dbReference type="PANTHER" id="PTHR30118">
    <property type="entry name" value="HTH-TYPE TRANSCRIPTIONAL REGULATOR LEUO-RELATED"/>
    <property type="match status" value="1"/>
</dbReference>
<comment type="similarity">
    <text evidence="1">Belongs to the LysR transcriptional regulatory family.</text>
</comment>
<evidence type="ECO:0000256" key="4">
    <source>
        <dbReference type="ARBA" id="ARBA00023163"/>
    </source>
</evidence>
<reference evidence="5 6" key="1">
    <citation type="submission" date="2018-06" db="EMBL/GenBank/DDBJ databases">
        <authorList>
            <consortium name="Pathogen Informatics"/>
            <person name="Doyle S."/>
        </authorList>
    </citation>
    <scope>NUCLEOTIDE SEQUENCE [LARGE SCALE GENOMIC DNA]</scope>
    <source>
        <strain evidence="5 6">NCTC11647</strain>
    </source>
</reference>
<dbReference type="Gene3D" id="3.40.190.10">
    <property type="entry name" value="Periplasmic binding protein-like II"/>
    <property type="match status" value="2"/>
</dbReference>
<dbReference type="Proteomes" id="UP000251647">
    <property type="component" value="Unassembled WGS sequence"/>
</dbReference>
<dbReference type="InterPro" id="IPR000847">
    <property type="entry name" value="LysR_HTH_N"/>
</dbReference>
<dbReference type="Pfam" id="PF00126">
    <property type="entry name" value="HTH_1"/>
    <property type="match status" value="1"/>
</dbReference>
<keyword evidence="4" id="KW-0804">Transcription</keyword>
<dbReference type="InterPro" id="IPR036388">
    <property type="entry name" value="WH-like_DNA-bd_sf"/>
</dbReference>
<dbReference type="AlphaFoldDB" id="A0A2T3QNS9"/>
<dbReference type="PROSITE" id="PS50931">
    <property type="entry name" value="HTH_LYSR"/>
    <property type="match status" value="1"/>
</dbReference>
<proteinExistence type="inferred from homology"/>
<dbReference type="Pfam" id="PF03466">
    <property type="entry name" value="LysR_substrate"/>
    <property type="match status" value="1"/>
</dbReference>
<dbReference type="RefSeq" id="WP_005298765.1">
    <property type="nucleotide sequence ID" value="NZ_PYOG01000002.1"/>
</dbReference>
<keyword evidence="2" id="KW-0805">Transcription regulation</keyword>
<dbReference type="InterPro" id="IPR050389">
    <property type="entry name" value="LysR-type_TF"/>
</dbReference>